<feature type="region of interest" description="Disordered" evidence="13">
    <location>
        <begin position="385"/>
        <end position="420"/>
    </location>
</feature>
<gene>
    <name evidence="15" type="ORF">H2200_007418</name>
</gene>
<dbReference type="SMART" id="SM00355">
    <property type="entry name" value="ZnF_C2H2"/>
    <property type="match status" value="3"/>
</dbReference>
<feature type="domain" description="C2H2-type" evidence="14">
    <location>
        <begin position="43"/>
        <end position="73"/>
    </location>
</feature>
<comment type="similarity">
    <text evidence="9">Belongs to the pacC/RIM101 family.</text>
</comment>
<evidence type="ECO:0000256" key="6">
    <source>
        <dbReference type="ARBA" id="ARBA00022833"/>
    </source>
</evidence>
<dbReference type="InterPro" id="IPR036236">
    <property type="entry name" value="Znf_C2H2_sf"/>
</dbReference>
<evidence type="ECO:0000256" key="1">
    <source>
        <dbReference type="ARBA" id="ARBA00004123"/>
    </source>
</evidence>
<feature type="domain" description="C2H2-type" evidence="14">
    <location>
        <begin position="109"/>
        <end position="136"/>
    </location>
</feature>
<proteinExistence type="inferred from homology"/>
<evidence type="ECO:0000256" key="9">
    <source>
        <dbReference type="ARBA" id="ARBA00038089"/>
    </source>
</evidence>
<evidence type="ECO:0000256" key="3">
    <source>
        <dbReference type="ARBA" id="ARBA00022723"/>
    </source>
</evidence>
<reference evidence="15" key="1">
    <citation type="submission" date="2022-10" db="EMBL/GenBank/DDBJ databases">
        <title>Culturing micro-colonial fungi from biological soil crusts in the Mojave desert and describing Neophaeococcomyces mojavensis, and introducing the new genera and species Taxawa tesnikishii.</title>
        <authorList>
            <person name="Kurbessoian T."/>
            <person name="Stajich J.E."/>
        </authorList>
    </citation>
    <scope>NUCLEOTIDE SEQUENCE</scope>
    <source>
        <strain evidence="15">TK_41</strain>
    </source>
</reference>
<dbReference type="EMBL" id="JAPDRK010000010">
    <property type="protein sequence ID" value="KAJ9608430.1"/>
    <property type="molecule type" value="Genomic_DNA"/>
</dbReference>
<feature type="domain" description="C2H2-type" evidence="14">
    <location>
        <begin position="79"/>
        <end position="108"/>
    </location>
</feature>
<organism evidence="15 16">
    <name type="scientific">Cladophialophora chaetospira</name>
    <dbReference type="NCBI Taxonomy" id="386627"/>
    <lineage>
        <taxon>Eukaryota</taxon>
        <taxon>Fungi</taxon>
        <taxon>Dikarya</taxon>
        <taxon>Ascomycota</taxon>
        <taxon>Pezizomycotina</taxon>
        <taxon>Eurotiomycetes</taxon>
        <taxon>Chaetothyriomycetidae</taxon>
        <taxon>Chaetothyriales</taxon>
        <taxon>Herpotrichiellaceae</taxon>
        <taxon>Cladophialophora</taxon>
    </lineage>
</organism>
<feature type="region of interest" description="Disordered" evidence="13">
    <location>
        <begin position="459"/>
        <end position="523"/>
    </location>
</feature>
<dbReference type="FunFam" id="3.30.160.60:FF:001875">
    <property type="entry name" value="pH-response transcription factor pacC/RIM101"/>
    <property type="match status" value="1"/>
</dbReference>
<keyword evidence="2" id="KW-0678">Repressor</keyword>
<dbReference type="GO" id="GO:0008270">
    <property type="term" value="F:zinc ion binding"/>
    <property type="evidence" value="ECO:0007669"/>
    <property type="project" value="UniProtKB-KW"/>
</dbReference>
<dbReference type="PANTHER" id="PTHR47257">
    <property type="entry name" value="PH-RESPONSE TRANSCRIPTION FACTOR PACC/RIM101"/>
    <property type="match status" value="1"/>
</dbReference>
<evidence type="ECO:0000256" key="5">
    <source>
        <dbReference type="ARBA" id="ARBA00022771"/>
    </source>
</evidence>
<evidence type="ECO:0000256" key="7">
    <source>
        <dbReference type="ARBA" id="ARBA00023159"/>
    </source>
</evidence>
<evidence type="ECO:0000259" key="14">
    <source>
        <dbReference type="PROSITE" id="PS50157"/>
    </source>
</evidence>
<keyword evidence="7" id="KW-0010">Activator</keyword>
<keyword evidence="8" id="KW-0539">Nucleus</keyword>
<feature type="region of interest" description="Disordered" evidence="13">
    <location>
        <begin position="1"/>
        <end position="36"/>
    </location>
</feature>
<dbReference type="Gene3D" id="3.30.160.60">
    <property type="entry name" value="Classic Zinc Finger"/>
    <property type="match status" value="2"/>
</dbReference>
<accession>A0AA38X7R8</accession>
<dbReference type="FunFam" id="3.30.160.60:FF:000458">
    <property type="entry name" value="pH-response transcription factor pacC/RIM101"/>
    <property type="match status" value="1"/>
</dbReference>
<keyword evidence="6" id="KW-0862">Zinc</keyword>
<keyword evidence="3" id="KW-0479">Metal-binding</keyword>
<comment type="subcellular location">
    <subcellularLocation>
        <location evidence="1">Nucleus</location>
    </subcellularLocation>
</comment>
<evidence type="ECO:0000256" key="12">
    <source>
        <dbReference type="PROSITE-ProRule" id="PRU00042"/>
    </source>
</evidence>
<dbReference type="PROSITE" id="PS00028">
    <property type="entry name" value="ZINC_FINGER_C2H2_1"/>
    <property type="match status" value="2"/>
</dbReference>
<keyword evidence="5 12" id="KW-0863">Zinc-finger</keyword>
<feature type="region of interest" description="Disordered" evidence="13">
    <location>
        <begin position="352"/>
        <end position="371"/>
    </location>
</feature>
<comment type="caution">
    <text evidence="15">The sequence shown here is derived from an EMBL/GenBank/DDBJ whole genome shotgun (WGS) entry which is preliminary data.</text>
</comment>
<dbReference type="InterPro" id="IPR050806">
    <property type="entry name" value="pacC/RIM101"/>
</dbReference>
<feature type="compositionally biased region" description="Basic and acidic residues" evidence="13">
    <location>
        <begin position="490"/>
        <end position="499"/>
    </location>
</feature>
<name>A0AA38X7R8_9EURO</name>
<dbReference type="GO" id="GO:0005634">
    <property type="term" value="C:nucleus"/>
    <property type="evidence" value="ECO:0007669"/>
    <property type="project" value="UniProtKB-SubCell"/>
</dbReference>
<evidence type="ECO:0000256" key="8">
    <source>
        <dbReference type="ARBA" id="ARBA00023242"/>
    </source>
</evidence>
<comment type="function">
    <text evidence="11">Transcription factor that mediates regulation of both acid- and alkaline-expressed genes in response to ambient pH. At alkaline ambient pH, activates transcription of alkaline-expressed genes (including pacC itself) and represses transcription of acid-expressed genes.</text>
</comment>
<dbReference type="PROSITE" id="PS50157">
    <property type="entry name" value="ZINC_FINGER_C2H2_2"/>
    <property type="match status" value="3"/>
</dbReference>
<feature type="compositionally biased region" description="Polar residues" evidence="13">
    <location>
        <begin position="354"/>
        <end position="367"/>
    </location>
</feature>
<dbReference type="InterPro" id="IPR013087">
    <property type="entry name" value="Znf_C2H2_type"/>
</dbReference>
<evidence type="ECO:0000313" key="15">
    <source>
        <dbReference type="EMBL" id="KAJ9608430.1"/>
    </source>
</evidence>
<keyword evidence="16" id="KW-1185">Reference proteome</keyword>
<dbReference type="Proteomes" id="UP001172673">
    <property type="component" value="Unassembled WGS sequence"/>
</dbReference>
<dbReference type="Pfam" id="PF00096">
    <property type="entry name" value="zf-C2H2"/>
    <property type="match status" value="1"/>
</dbReference>
<dbReference type="GO" id="GO:0045944">
    <property type="term" value="P:positive regulation of transcription by RNA polymerase II"/>
    <property type="evidence" value="ECO:0007669"/>
    <property type="project" value="TreeGrafter"/>
</dbReference>
<protein>
    <recommendedName>
        <fullName evidence="10">pH-response transcription factor pacC/RIM101</fullName>
    </recommendedName>
</protein>
<evidence type="ECO:0000313" key="16">
    <source>
        <dbReference type="Proteomes" id="UP001172673"/>
    </source>
</evidence>
<dbReference type="PANTHER" id="PTHR47257:SF1">
    <property type="entry name" value="PH-RESPONSE TRANSCRIPTION FACTOR PACC_RIM101"/>
    <property type="match status" value="1"/>
</dbReference>
<keyword evidence="4" id="KW-0677">Repeat</keyword>
<evidence type="ECO:0000256" key="13">
    <source>
        <dbReference type="SAM" id="MobiDB-lite"/>
    </source>
</evidence>
<evidence type="ECO:0000256" key="2">
    <source>
        <dbReference type="ARBA" id="ARBA00022491"/>
    </source>
</evidence>
<feature type="region of interest" description="Disordered" evidence="13">
    <location>
        <begin position="545"/>
        <end position="600"/>
    </location>
</feature>
<dbReference type="SUPFAM" id="SSF57667">
    <property type="entry name" value="beta-beta-alpha zinc fingers"/>
    <property type="match status" value="2"/>
</dbReference>
<evidence type="ECO:0000256" key="10">
    <source>
        <dbReference type="ARBA" id="ARBA00039490"/>
    </source>
</evidence>
<dbReference type="AlphaFoldDB" id="A0AA38X7R8"/>
<evidence type="ECO:0000256" key="4">
    <source>
        <dbReference type="ARBA" id="ARBA00022737"/>
    </source>
</evidence>
<feature type="compositionally biased region" description="Low complexity" evidence="13">
    <location>
        <begin position="13"/>
        <end position="30"/>
    </location>
</feature>
<sequence length="600" mass="65012">MSENNSTTPNPPAAQEGSAQQGQLQQPLASNPAPNVNSAGENLQCQWQGCGERCSSAEALYEHVCERHVGRKSTNNLNLTCAWGQCRTTTVKRDHITSHIRVHVPLKPHKCEFCGKAFKRPQDLKKHVKTHADDSVIMRSPNLEPGGGQRSVQNGMGQGGHYNNSYYGRGLTGQVAQNYYAPAMPGPHDYTGQQHPNQYYQPHPQVPTGGHPGYGPVTYYSTAPPTATYDFEARKRGFDALDHFFGQVRRREVDPVNFQNVSRRLFELQGLQLPQIIPAAVPTPAYQPVAMGGGYGHEDPIQAYSLPPMGNAKTREDLTSIDQILEQMQATIYEQDAHLTAGVAPTGAGYVTYARSSNSPPSTSHHQSGGHANAASLLQHGHQDSIASGTDASTPGLTPPSSAHSYTSGQSPLPGHAAPTSSAMYPTLPANASDMAYAAASAATLSGLYDEDRRRWDGGRLQRAAPGKGRDEMDIASDGSVTPPASAINKDSKSSKRDSPGNSVIDPALDTARDSKDSPDQTEMWVQNMRLIEWMREFIKKKLESNDFEGSTSKPSNDEEDDKKADEPADTVMGGTEDSKEKNADAEQLYPVLRHIEASE</sequence>
<evidence type="ECO:0000256" key="11">
    <source>
        <dbReference type="ARBA" id="ARBA00059033"/>
    </source>
</evidence>
<feature type="compositionally biased region" description="Polar residues" evidence="13">
    <location>
        <begin position="385"/>
        <end position="411"/>
    </location>
</feature>